<dbReference type="KEGG" id="bhl:Bache_1366"/>
<evidence type="ECO:0000313" key="5">
    <source>
        <dbReference type="EMBL" id="ADV43372.1"/>
    </source>
</evidence>
<evidence type="ECO:0000259" key="4">
    <source>
        <dbReference type="Pfam" id="PF09375"/>
    </source>
</evidence>
<dbReference type="InterPro" id="IPR018976">
    <property type="entry name" value="Imelysin-like"/>
</dbReference>
<keyword evidence="2 3" id="KW-0732">Signal</keyword>
<evidence type="ECO:0000313" key="6">
    <source>
        <dbReference type="Proteomes" id="UP000008630"/>
    </source>
</evidence>
<dbReference type="AlphaFoldDB" id="E6SUK8"/>
<dbReference type="PROSITE" id="PS51257">
    <property type="entry name" value="PROKAR_LIPOPROTEIN"/>
    <property type="match status" value="1"/>
</dbReference>
<dbReference type="InterPro" id="IPR038352">
    <property type="entry name" value="Imelysin_sf"/>
</dbReference>
<feature type="chain" id="PRO_5003209341" evidence="3">
    <location>
        <begin position="23"/>
        <end position="388"/>
    </location>
</feature>
<organism evidence="5 6">
    <name type="scientific">Bacteroides helcogenes (strain ATCC 35417 / DSM 20613 / JCM 6297 / CCUG 15421 / P 36-108)</name>
    <dbReference type="NCBI Taxonomy" id="693979"/>
    <lineage>
        <taxon>Bacteria</taxon>
        <taxon>Pseudomonadati</taxon>
        <taxon>Bacteroidota</taxon>
        <taxon>Bacteroidia</taxon>
        <taxon>Bacteroidales</taxon>
        <taxon>Bacteroidaceae</taxon>
        <taxon>Bacteroides</taxon>
    </lineage>
</organism>
<protein>
    <submittedName>
        <fullName evidence="5">Peptidase M75, Imelysin</fullName>
    </submittedName>
</protein>
<evidence type="ECO:0000256" key="1">
    <source>
        <dbReference type="ARBA" id="ARBA00004196"/>
    </source>
</evidence>
<evidence type="ECO:0000256" key="3">
    <source>
        <dbReference type="SAM" id="SignalP"/>
    </source>
</evidence>
<comment type="subcellular location">
    <subcellularLocation>
        <location evidence="1">Cell envelope</location>
    </subcellularLocation>
</comment>
<sequence length="388" mass="42345">MKKNFLKVVGCMFAFVVGMASCSDDKGTDNSGSAPEEAFSCIEQILDGCMDIANEVGETKIGEPVSKWATDQTAALYSVESWYSWHSREDYSNNIYSIRNAYYGTLDGTVGTNSLANLIAKNNASLDTQVRNAISDAVDAILAIKSPFRNNINSTEARTAMTACADLNDVLKDLKGYIERTAAVNTNAVLDPIIVSYVDVVVLPTYNSLKEKNAALYTAAQKFNSTPSNANFEAVCEAWLEARQPWETSEAFLFGPVDALGLDPNMDSWPLDQSAIVNILNSGNYDDLNWSDGDNNDKVEAAQSVRGFHTLEFLAFRNGVARTLTDVADSSNSADLVYTSANAASWGNYMVQVAYLLKSDAETLYNSWSVSYEGGESYAAKFKKHVVQ</sequence>
<keyword evidence="6" id="KW-1185">Reference proteome</keyword>
<dbReference type="Gene3D" id="1.20.1420.20">
    <property type="entry name" value="M75 peptidase, HXXE motif"/>
    <property type="match status" value="2"/>
</dbReference>
<dbReference type="HOGENOM" id="CLU_679449_0_0_10"/>
<reference evidence="5 6" key="2">
    <citation type="journal article" date="2011" name="Stand. Genomic Sci.">
        <title>Complete genome sequence of Bacteroides helcogenes type strain (P 36-108).</title>
        <authorList>
            <person name="Pati A."/>
            <person name="Gronow S."/>
            <person name="Zeytun A."/>
            <person name="Lapidus A."/>
            <person name="Nolan M."/>
            <person name="Hammon N."/>
            <person name="Deshpande S."/>
            <person name="Cheng J.F."/>
            <person name="Tapia R."/>
            <person name="Han C."/>
            <person name="Goodwin L."/>
            <person name="Pitluck S."/>
            <person name="Liolios K."/>
            <person name="Pagani I."/>
            <person name="Ivanova N."/>
            <person name="Mavromatis K."/>
            <person name="Chen A."/>
            <person name="Palaniappan K."/>
            <person name="Land M."/>
            <person name="Hauser L."/>
            <person name="Chang Y.J."/>
            <person name="Jeffries C.D."/>
            <person name="Detter J.C."/>
            <person name="Brambilla E."/>
            <person name="Rohde M."/>
            <person name="Goker M."/>
            <person name="Woyke T."/>
            <person name="Bristow J."/>
            <person name="Eisen J.A."/>
            <person name="Markowitz V."/>
            <person name="Hugenholtz P."/>
            <person name="Kyrpides N.C."/>
            <person name="Klenk H.P."/>
            <person name="Lucas S."/>
        </authorList>
    </citation>
    <scope>NUCLEOTIDE SEQUENCE [LARGE SCALE GENOMIC DNA]</scope>
    <source>
        <strain evidence="6">ATCC 35417 / DSM 20613 / JCM 6297 / CCUG 15421 / P 36-108</strain>
    </source>
</reference>
<dbReference type="GO" id="GO:0030313">
    <property type="term" value="C:cell envelope"/>
    <property type="evidence" value="ECO:0007669"/>
    <property type="project" value="UniProtKB-SubCell"/>
</dbReference>
<name>E6SUK8_BACT6</name>
<evidence type="ECO:0000256" key="2">
    <source>
        <dbReference type="ARBA" id="ARBA00022729"/>
    </source>
</evidence>
<dbReference type="Pfam" id="PF09375">
    <property type="entry name" value="Peptidase_M75"/>
    <property type="match status" value="2"/>
</dbReference>
<dbReference type="STRING" id="693979.Bache_1366"/>
<reference key="1">
    <citation type="submission" date="2010-11" db="EMBL/GenBank/DDBJ databases">
        <title>The complete genome of Bacteroides helcogenes P 36-108.</title>
        <authorList>
            <consortium name="US DOE Joint Genome Institute (JGI-PGF)"/>
            <person name="Lucas S."/>
            <person name="Copeland A."/>
            <person name="Lapidus A."/>
            <person name="Bruce D."/>
            <person name="Goodwin L."/>
            <person name="Pitluck S."/>
            <person name="Kyrpides N."/>
            <person name="Mavromatis K."/>
            <person name="Ivanova N."/>
            <person name="Zeytun A."/>
            <person name="Brettin T."/>
            <person name="Detter J.C."/>
            <person name="Tapia R."/>
            <person name="Han C."/>
            <person name="Land M."/>
            <person name="Hauser L."/>
            <person name="Markowitz V."/>
            <person name="Cheng J.-F."/>
            <person name="Hugenholtz P."/>
            <person name="Woyke T."/>
            <person name="Wu D."/>
            <person name="Gronow S."/>
            <person name="Wellnitz S."/>
            <person name="Brambilla E."/>
            <person name="Klenk H.-P."/>
            <person name="Eisen J.A."/>
        </authorList>
    </citation>
    <scope>NUCLEOTIDE SEQUENCE</scope>
    <source>
        <strain>P 36-108</strain>
    </source>
</reference>
<accession>E6SUK8</accession>
<dbReference type="EMBL" id="CP002352">
    <property type="protein sequence ID" value="ADV43372.1"/>
    <property type="molecule type" value="Genomic_DNA"/>
</dbReference>
<feature type="signal peptide" evidence="3">
    <location>
        <begin position="1"/>
        <end position="22"/>
    </location>
</feature>
<feature type="domain" description="Imelysin-like" evidence="4">
    <location>
        <begin position="41"/>
        <end position="171"/>
    </location>
</feature>
<feature type="domain" description="Imelysin-like" evidence="4">
    <location>
        <begin position="203"/>
        <end position="383"/>
    </location>
</feature>
<dbReference type="Proteomes" id="UP000008630">
    <property type="component" value="Chromosome"/>
</dbReference>
<proteinExistence type="predicted"/>
<gene>
    <name evidence="5" type="ordered locus">Bache_1366</name>
</gene>
<dbReference type="eggNOG" id="COG3489">
    <property type="taxonomic scope" value="Bacteria"/>
</dbReference>